<dbReference type="AlphaFoldDB" id="A0A2Z4FLK9"/>
<dbReference type="RefSeq" id="WP_111334458.1">
    <property type="nucleotide sequence ID" value="NZ_CP030032.1"/>
</dbReference>
<protein>
    <submittedName>
        <fullName evidence="1">Uncharacterized protein</fullName>
    </submittedName>
</protein>
<evidence type="ECO:0000313" key="2">
    <source>
        <dbReference type="Proteomes" id="UP000249799"/>
    </source>
</evidence>
<proteinExistence type="predicted"/>
<sequence>MAEEIFCTACNTTNDAFAQECVACGAELDTTGGYEFAEAPEVGTEEFELEAEMVADEQDEFSAGYGFAIEQTDASDDRAAHQFDANDDDALYELEVEAVGDDNDLYELEVDSAEDDNDLYELEVEATDAGDFDAPQDDLLAADGGMPLDAASDAEIFGEEEAPSDEVGYELTEQSEATAGDDVSVAAEEETPAELAAILNPPRVEREPILPLPTPGEYSDPASLRVFIDGNERGELAIDSACTVLGRAVASDDVEAYELEPSSNEFPFDGDIEDEPVFDLHEISEPSDSMELLAGRIEDEEDTFGAAESEGVDEPAEPVVAAVPAQDPDDLEEGPVIDLSQYASAANFALRHGYIFRQNKNYTLCVLSDMGTQLNDEMLELGSRRTLNHGDLIILGGEVGLQFRVPAN</sequence>
<accession>A0A2Z4FLK9</accession>
<dbReference type="SUPFAM" id="SSF49879">
    <property type="entry name" value="SMAD/FHA domain"/>
    <property type="match status" value="1"/>
</dbReference>
<name>A0A2Z4FLK9_9DELT</name>
<dbReference type="KEGG" id="bsed:DN745_09925"/>
<organism evidence="1 2">
    <name type="scientific">Bradymonas sediminis</name>
    <dbReference type="NCBI Taxonomy" id="1548548"/>
    <lineage>
        <taxon>Bacteria</taxon>
        <taxon>Deltaproteobacteria</taxon>
        <taxon>Bradymonadales</taxon>
        <taxon>Bradymonadaceae</taxon>
        <taxon>Bradymonas</taxon>
    </lineage>
</organism>
<keyword evidence="2" id="KW-1185">Reference proteome</keyword>
<dbReference type="OrthoDB" id="5495813at2"/>
<evidence type="ECO:0000313" key="1">
    <source>
        <dbReference type="EMBL" id="AWV89636.1"/>
    </source>
</evidence>
<dbReference type="Proteomes" id="UP000249799">
    <property type="component" value="Chromosome"/>
</dbReference>
<reference evidence="1 2" key="1">
    <citation type="submission" date="2018-06" db="EMBL/GenBank/DDBJ databases">
        <title>Lujinxingia sediminis gen. nov. sp. nov., a new facultative anaerobic member of the class Deltaproteobacteria, and proposal of Lujinxingaceae fam. nov.</title>
        <authorList>
            <person name="Guo L.-Y."/>
            <person name="Li C.-M."/>
            <person name="Wang S."/>
            <person name="Du Z.-J."/>
        </authorList>
    </citation>
    <scope>NUCLEOTIDE SEQUENCE [LARGE SCALE GENOMIC DNA]</scope>
    <source>
        <strain evidence="1 2">FA350</strain>
    </source>
</reference>
<gene>
    <name evidence="1" type="ORF">DN745_09925</name>
</gene>
<dbReference type="EMBL" id="CP030032">
    <property type="protein sequence ID" value="AWV89636.1"/>
    <property type="molecule type" value="Genomic_DNA"/>
</dbReference>
<dbReference type="InterPro" id="IPR008984">
    <property type="entry name" value="SMAD_FHA_dom_sf"/>
</dbReference>
<dbReference type="Gene3D" id="2.60.200.20">
    <property type="match status" value="1"/>
</dbReference>